<feature type="region of interest" description="Disordered" evidence="2">
    <location>
        <begin position="182"/>
        <end position="237"/>
    </location>
</feature>
<name>A0A3A9Z779_9ACTN</name>
<dbReference type="PANTHER" id="PTHR43680">
    <property type="entry name" value="NITRATE REDUCTASE MOLYBDENUM COFACTOR ASSEMBLY CHAPERONE"/>
    <property type="match status" value="1"/>
</dbReference>
<dbReference type="GO" id="GO:0051082">
    <property type="term" value="F:unfolded protein binding"/>
    <property type="evidence" value="ECO:0007669"/>
    <property type="project" value="InterPro"/>
</dbReference>
<comment type="caution">
    <text evidence="3">The sequence shown here is derived from an EMBL/GenBank/DDBJ whole genome shotgun (WGS) entry which is preliminary data.</text>
</comment>
<reference evidence="3 4" key="1">
    <citation type="journal article" date="2014" name="Int. J. Syst. Evol. Microbiol.">
        <title>Streptomyces hoynatensis sp. nov., isolated from deep marine sediment.</title>
        <authorList>
            <person name="Veyisoglu A."/>
            <person name="Sahin N."/>
        </authorList>
    </citation>
    <scope>NUCLEOTIDE SEQUENCE [LARGE SCALE GENOMIC DNA]</scope>
    <source>
        <strain evidence="3 4">KCTC 29097</strain>
    </source>
</reference>
<dbReference type="SUPFAM" id="SSF89155">
    <property type="entry name" value="TorD-like"/>
    <property type="match status" value="1"/>
</dbReference>
<dbReference type="PANTHER" id="PTHR43680:SF2">
    <property type="entry name" value="NITRATE REDUCTASE MOLYBDENUM COFACTOR ASSEMBLY CHAPERONE NARJ"/>
    <property type="match status" value="1"/>
</dbReference>
<evidence type="ECO:0000313" key="4">
    <source>
        <dbReference type="Proteomes" id="UP000272474"/>
    </source>
</evidence>
<dbReference type="Proteomes" id="UP000272474">
    <property type="component" value="Unassembled WGS sequence"/>
</dbReference>
<dbReference type="NCBIfam" id="TIGR00684">
    <property type="entry name" value="narJ"/>
    <property type="match status" value="1"/>
</dbReference>
<dbReference type="InterPro" id="IPR036411">
    <property type="entry name" value="TorD-like_sf"/>
</dbReference>
<accession>A0A3A9Z779</accession>
<dbReference type="Pfam" id="PF02613">
    <property type="entry name" value="Nitrate_red_del"/>
    <property type="match status" value="1"/>
</dbReference>
<protein>
    <submittedName>
        <fullName evidence="3">Nitrate reductase molybdenum cofactor assembly chaperone</fullName>
    </submittedName>
</protein>
<dbReference type="Gene3D" id="1.10.3480.10">
    <property type="entry name" value="TorD-like"/>
    <property type="match status" value="1"/>
</dbReference>
<dbReference type="GO" id="GO:0042128">
    <property type="term" value="P:nitrate assimilation"/>
    <property type="evidence" value="ECO:0007669"/>
    <property type="project" value="UniProtKB-KW"/>
</dbReference>
<sequence>MNSAIRQAASLLLLYPGPEWPGRLRLIDSTLRALPGPRSEPLLLLRFCEAVAGLPPTELGARYVATFDRSRRRTLHLTYYFDGDTRRRGQALLRWRSLYRTHGFAPPSDELPDFLPLALEFAARCPEAGERVLREHRAALELLRLALADHGSPYADVLSAVCRTLPGASPADRAAALRLARGGPPAESVGLDAGPAGLPHPAGPAGPEGSDAGHGGGPAGAWPGVPALTGHPAEGHQ</sequence>
<organism evidence="3 4">
    <name type="scientific">Streptomyces hoynatensis</name>
    <dbReference type="NCBI Taxonomy" id="1141874"/>
    <lineage>
        <taxon>Bacteria</taxon>
        <taxon>Bacillati</taxon>
        <taxon>Actinomycetota</taxon>
        <taxon>Actinomycetes</taxon>
        <taxon>Kitasatosporales</taxon>
        <taxon>Streptomycetaceae</taxon>
        <taxon>Streptomyces</taxon>
    </lineage>
</organism>
<dbReference type="OrthoDB" id="4307003at2"/>
<dbReference type="GO" id="GO:0051131">
    <property type="term" value="P:chaperone-mediated protein complex assembly"/>
    <property type="evidence" value="ECO:0007669"/>
    <property type="project" value="InterPro"/>
</dbReference>
<dbReference type="InterPro" id="IPR003765">
    <property type="entry name" value="NO3_reductase_chaperone_NarJ"/>
</dbReference>
<dbReference type="GO" id="GO:0016530">
    <property type="term" value="F:metallochaperone activity"/>
    <property type="evidence" value="ECO:0007669"/>
    <property type="project" value="TreeGrafter"/>
</dbReference>
<dbReference type="InterPro" id="IPR020945">
    <property type="entry name" value="DMSO/NO3_reduct_chaperone"/>
</dbReference>
<dbReference type="EMBL" id="RBAL01000004">
    <property type="protein sequence ID" value="RKN44080.1"/>
    <property type="molecule type" value="Genomic_DNA"/>
</dbReference>
<keyword evidence="1" id="KW-0534">Nitrate assimilation</keyword>
<evidence type="ECO:0000256" key="2">
    <source>
        <dbReference type="SAM" id="MobiDB-lite"/>
    </source>
</evidence>
<feature type="compositionally biased region" description="Low complexity" evidence="2">
    <location>
        <begin position="193"/>
        <end position="210"/>
    </location>
</feature>
<dbReference type="AlphaFoldDB" id="A0A3A9Z779"/>
<keyword evidence="4" id="KW-1185">Reference proteome</keyword>
<evidence type="ECO:0000313" key="3">
    <source>
        <dbReference type="EMBL" id="RKN44080.1"/>
    </source>
</evidence>
<evidence type="ECO:0000256" key="1">
    <source>
        <dbReference type="ARBA" id="ARBA00023063"/>
    </source>
</evidence>
<gene>
    <name evidence="3" type="primary">narJ</name>
    <name evidence="3" type="ORF">D7294_09325</name>
</gene>
<proteinExistence type="predicted"/>